<evidence type="ECO:0000313" key="6">
    <source>
        <dbReference type="Proteomes" id="UP001161438"/>
    </source>
</evidence>
<dbReference type="GeneID" id="80916329"/>
<evidence type="ECO:0000256" key="2">
    <source>
        <dbReference type="PROSITE-ProRule" id="PRU00192"/>
    </source>
</evidence>
<dbReference type="SMART" id="SM00326">
    <property type="entry name" value="SH3"/>
    <property type="match status" value="1"/>
</dbReference>
<dbReference type="GO" id="GO:0051286">
    <property type="term" value="C:cell tip"/>
    <property type="evidence" value="ECO:0007669"/>
    <property type="project" value="TreeGrafter"/>
</dbReference>
<reference evidence="5" key="1">
    <citation type="submission" date="2022-10" db="EMBL/GenBank/DDBJ databases">
        <authorList>
            <person name="Byrne P K."/>
        </authorList>
    </citation>
    <scope>NUCLEOTIDE SEQUENCE</scope>
    <source>
        <strain evidence="5">IFO1815</strain>
    </source>
</reference>
<protein>
    <recommendedName>
        <fullName evidence="4">SH3 domain-containing protein</fullName>
    </recommendedName>
</protein>
<organism evidence="5 6">
    <name type="scientific">Saccharomyces mikatae IFO 1815</name>
    <dbReference type="NCBI Taxonomy" id="226126"/>
    <lineage>
        <taxon>Eukaryota</taxon>
        <taxon>Fungi</taxon>
        <taxon>Dikarya</taxon>
        <taxon>Ascomycota</taxon>
        <taxon>Saccharomycotina</taxon>
        <taxon>Saccharomycetes</taxon>
        <taxon>Saccharomycetales</taxon>
        <taxon>Saccharomycetaceae</taxon>
        <taxon>Saccharomyces</taxon>
    </lineage>
</organism>
<dbReference type="EMBL" id="OX365757">
    <property type="protein sequence ID" value="CAI4037116.1"/>
    <property type="molecule type" value="Genomic_DNA"/>
</dbReference>
<keyword evidence="1 2" id="KW-0728">SH3 domain</keyword>
<evidence type="ECO:0000256" key="1">
    <source>
        <dbReference type="ARBA" id="ARBA00022443"/>
    </source>
</evidence>
<feature type="compositionally biased region" description="Polar residues" evidence="3">
    <location>
        <begin position="592"/>
        <end position="608"/>
    </location>
</feature>
<dbReference type="FunFam" id="2.30.30.40:FF:000308">
    <property type="entry name" value="Bud site selection protein"/>
    <property type="match status" value="1"/>
</dbReference>
<gene>
    <name evidence="5" type="primary">SMKI01G0750</name>
    <name evidence="5" type="ORF">SMKI_01G0750</name>
</gene>
<dbReference type="PROSITE" id="PS50002">
    <property type="entry name" value="SH3"/>
    <property type="match status" value="1"/>
</dbReference>
<dbReference type="GO" id="GO:0030950">
    <property type="term" value="P:establishment or maintenance of actin cytoskeleton polarity"/>
    <property type="evidence" value="ECO:0007669"/>
    <property type="project" value="TreeGrafter"/>
</dbReference>
<feature type="region of interest" description="Disordered" evidence="3">
    <location>
        <begin position="77"/>
        <end position="164"/>
    </location>
</feature>
<dbReference type="InterPro" id="IPR001452">
    <property type="entry name" value="SH3_domain"/>
</dbReference>
<feature type="compositionally biased region" description="Acidic residues" evidence="3">
    <location>
        <begin position="240"/>
        <end position="252"/>
    </location>
</feature>
<feature type="compositionally biased region" description="Basic and acidic residues" evidence="3">
    <location>
        <begin position="411"/>
        <end position="424"/>
    </location>
</feature>
<dbReference type="Gene3D" id="2.30.30.40">
    <property type="entry name" value="SH3 Domains"/>
    <property type="match status" value="1"/>
</dbReference>
<dbReference type="Proteomes" id="UP001161438">
    <property type="component" value="Chromosome 1"/>
</dbReference>
<dbReference type="GO" id="GO:0008104">
    <property type="term" value="P:intracellular protein localization"/>
    <property type="evidence" value="ECO:0007669"/>
    <property type="project" value="TreeGrafter"/>
</dbReference>
<dbReference type="AlphaFoldDB" id="A0AA35IWD5"/>
<feature type="domain" description="SH3" evidence="4">
    <location>
        <begin position="262"/>
        <end position="323"/>
    </location>
</feature>
<dbReference type="GO" id="GO:0015630">
    <property type="term" value="C:microtubule cytoskeleton"/>
    <property type="evidence" value="ECO:0007669"/>
    <property type="project" value="TreeGrafter"/>
</dbReference>
<dbReference type="PANTHER" id="PTHR47775:SF1">
    <property type="entry name" value="BUD SITE SELECTION PROTEIN 14"/>
    <property type="match status" value="1"/>
</dbReference>
<proteinExistence type="predicted"/>
<dbReference type="InterPro" id="IPR036028">
    <property type="entry name" value="SH3-like_dom_sf"/>
</dbReference>
<keyword evidence="6" id="KW-1185">Reference proteome</keyword>
<dbReference type="SUPFAM" id="SSF50044">
    <property type="entry name" value="SH3-domain"/>
    <property type="match status" value="1"/>
</dbReference>
<feature type="region of interest" description="Disordered" evidence="3">
    <location>
        <begin position="470"/>
        <end position="511"/>
    </location>
</feature>
<sequence>MSNKEEHVDEASVSAINEVSCIAATRDNGYVPSLITSRSGMDPLQSHALLNDPTLIEDYSDIINNRPAGGNKLTLGNEDSESMGGSVVVTPTSNKSSPFNSKLNILGNATEKSHTALRNREDNEVVEEKGLEKHTHNDSKIDQRHSKENSTELPDSYDYSDSEFEDNLERRLQEIETDSVDSADKDEQHFVVNDAVNRELSDVDDFSDGLKYAISEDEDEEEDYTDNEDFVKKFEDADFEGEKDDLDEESDDYQPLSPPKELDPDKLYALYAFNGHDSSHCQLGQDEPCILLNDQDAYWWLVKRITDGKIGFAPAEILETFPERLARLNCWKNENMSSQSVASSTDSIEDSTDSRKIIESDTESIIPTPALNGYGKGSKSVSFNDVVGYADRFIDDAVEDTSLDSNDGGDDDYKKSHDDVVNDGNETKLRHRDEFTEAKLNLNKFQDDDMSDVVSDVSFSTSLSTPLNVKKVRRVGNKNDSPLKAASSNDSEDDHNANHNLGQEKLEPVEGDYDTDLRKVFEAPRMPFANGMAKSDSQNSLSTIGEFSPSSSEWTNESPSTPLVEESSGIPSSRAIKDISQYIHAEPKIEESTNFENTQQQTQPSTEITEGMENHDEIEPPGEELEKHHSTNEVEKRSSLSLRSSSEEDFYMDDQRAISSTSISSSFSGSRALSNTNIFDPASKPHSLVQHLYAPVFDRMDVLMKQLDDIIRK</sequence>
<evidence type="ECO:0000313" key="5">
    <source>
        <dbReference type="EMBL" id="CAI4037116.1"/>
    </source>
</evidence>
<feature type="compositionally biased region" description="Polar residues" evidence="3">
    <location>
        <begin position="89"/>
        <end position="103"/>
    </location>
</feature>
<feature type="compositionally biased region" description="Acidic residues" evidence="3">
    <location>
        <begin position="400"/>
        <end position="410"/>
    </location>
</feature>
<feature type="compositionally biased region" description="Basic and acidic residues" evidence="3">
    <location>
        <begin position="494"/>
        <end position="508"/>
    </location>
</feature>
<name>A0AA35IWD5_SACMI</name>
<feature type="region of interest" description="Disordered" evidence="3">
    <location>
        <begin position="240"/>
        <end position="261"/>
    </location>
</feature>
<feature type="region of interest" description="Disordered" evidence="3">
    <location>
        <begin position="400"/>
        <end position="424"/>
    </location>
</feature>
<dbReference type="InterPro" id="IPR053039">
    <property type="entry name" value="Polarity_Bud-Selection_Reg"/>
</dbReference>
<feature type="compositionally biased region" description="Basic and acidic residues" evidence="3">
    <location>
        <begin position="111"/>
        <end position="150"/>
    </location>
</feature>
<dbReference type="RefSeq" id="XP_056080233.1">
    <property type="nucleotide sequence ID" value="XM_056226604.1"/>
</dbReference>
<feature type="compositionally biased region" description="Polar residues" evidence="3">
    <location>
        <begin position="535"/>
        <end position="561"/>
    </location>
</feature>
<evidence type="ECO:0000259" key="4">
    <source>
        <dbReference type="PROSITE" id="PS50002"/>
    </source>
</evidence>
<feature type="region of interest" description="Disordered" evidence="3">
    <location>
        <begin position="529"/>
        <end position="572"/>
    </location>
</feature>
<dbReference type="PANTHER" id="PTHR47775">
    <property type="entry name" value="BUD SITE SELECTION PROTEIN 14"/>
    <property type="match status" value="1"/>
</dbReference>
<dbReference type="Pfam" id="PF00018">
    <property type="entry name" value="SH3_1"/>
    <property type="match status" value="1"/>
</dbReference>
<evidence type="ECO:0000256" key="3">
    <source>
        <dbReference type="SAM" id="MobiDB-lite"/>
    </source>
</evidence>
<feature type="region of interest" description="Disordered" evidence="3">
    <location>
        <begin position="588"/>
        <end position="644"/>
    </location>
</feature>
<accession>A0AA35IWD5</accession>
<feature type="compositionally biased region" description="Basic and acidic residues" evidence="3">
    <location>
        <begin position="612"/>
        <end position="638"/>
    </location>
</feature>